<keyword evidence="2" id="KW-1185">Reference proteome</keyword>
<reference evidence="2" key="1">
    <citation type="journal article" date="2019" name="Int. J. Syst. Evol. Microbiol.">
        <title>The Global Catalogue of Microorganisms (GCM) 10K type strain sequencing project: providing services to taxonomists for standard genome sequencing and annotation.</title>
        <authorList>
            <consortium name="The Broad Institute Genomics Platform"/>
            <consortium name="The Broad Institute Genome Sequencing Center for Infectious Disease"/>
            <person name="Wu L."/>
            <person name="Ma J."/>
        </authorList>
    </citation>
    <scope>NUCLEOTIDE SEQUENCE [LARGE SCALE GENOMIC DNA]</scope>
    <source>
        <strain evidence="2">JCM 4816</strain>
    </source>
</reference>
<organism evidence="1 2">
    <name type="scientific">Streptomyces prasinosporus</name>
    <dbReference type="NCBI Taxonomy" id="68256"/>
    <lineage>
        <taxon>Bacteria</taxon>
        <taxon>Bacillati</taxon>
        <taxon>Actinomycetota</taxon>
        <taxon>Actinomycetes</taxon>
        <taxon>Kitasatosporales</taxon>
        <taxon>Streptomycetaceae</taxon>
        <taxon>Streptomyces</taxon>
        <taxon>Streptomyces albogriseolus group</taxon>
    </lineage>
</organism>
<name>A0ABP6UGM1_9ACTN</name>
<evidence type="ECO:0000313" key="2">
    <source>
        <dbReference type="Proteomes" id="UP001501455"/>
    </source>
</evidence>
<comment type="caution">
    <text evidence="1">The sequence shown here is derived from an EMBL/GenBank/DDBJ whole genome shotgun (WGS) entry which is preliminary data.</text>
</comment>
<sequence length="55" mass="6159">MPQHEQFNFLRGVAAQQYVGTASSFRVTLYSSETITMAASQLLPTLQDMGTHLQR</sequence>
<accession>A0ABP6UGM1</accession>
<proteinExistence type="predicted"/>
<dbReference type="RefSeq" id="WP_345584333.1">
    <property type="nucleotide sequence ID" value="NZ_BAAAXF010000074.1"/>
</dbReference>
<gene>
    <name evidence="1" type="ORF">GCM10019016_127520</name>
</gene>
<protein>
    <submittedName>
        <fullName evidence="1">Uncharacterized protein</fullName>
    </submittedName>
</protein>
<dbReference type="Proteomes" id="UP001501455">
    <property type="component" value="Unassembled WGS sequence"/>
</dbReference>
<evidence type="ECO:0000313" key="1">
    <source>
        <dbReference type="EMBL" id="GAA3505639.1"/>
    </source>
</evidence>
<dbReference type="EMBL" id="BAAAXF010000083">
    <property type="protein sequence ID" value="GAA3505639.1"/>
    <property type="molecule type" value="Genomic_DNA"/>
</dbReference>